<evidence type="ECO:0000313" key="2">
    <source>
        <dbReference type="EMBL" id="SMG38336.1"/>
    </source>
</evidence>
<dbReference type="PROSITE" id="PS51257">
    <property type="entry name" value="PROKAR_LIPOPROTEIN"/>
    <property type="match status" value="1"/>
</dbReference>
<dbReference type="AlphaFoldDB" id="A0A1X7KBV1"/>
<organism evidence="2 3">
    <name type="scientific">Arenibacter troitsensis</name>
    <dbReference type="NCBI Taxonomy" id="188872"/>
    <lineage>
        <taxon>Bacteria</taxon>
        <taxon>Pseudomonadati</taxon>
        <taxon>Bacteroidota</taxon>
        <taxon>Flavobacteriia</taxon>
        <taxon>Flavobacteriales</taxon>
        <taxon>Flavobacteriaceae</taxon>
        <taxon>Arenibacter</taxon>
    </lineage>
</organism>
<dbReference type="EMBL" id="FXAO01000005">
    <property type="protein sequence ID" value="SMG38336.1"/>
    <property type="molecule type" value="Genomic_DNA"/>
</dbReference>
<dbReference type="STRING" id="188872.SAMN03080602_02738"/>
<feature type="signal peptide" evidence="1">
    <location>
        <begin position="1"/>
        <end position="27"/>
    </location>
</feature>
<evidence type="ECO:0000256" key="1">
    <source>
        <dbReference type="SAM" id="SignalP"/>
    </source>
</evidence>
<sequence length="252" mass="26884">MKKYKLIVCTFSILGLMLTSCDPSVEAPGSSDVSVVTYLPTITLEGGDVTLECDASSYSDPGAVASAGGEEIELETKVSGKYFGATSVVDGPDVYQVSYSAFNTDDIPATEFRTVLYPECNGDLVTSIAGMYTASVSRDGSSPAGYQDNGPFIIKDLGDDRYAISDAQGGWYEYGRGLGVSYATPGLVLKANNIATNDFTSEGPVSTNTFGGSNTFVSLIVNPVAKTLTLTVYWDFDYTFETVFTQTDTYFN</sequence>
<keyword evidence="3" id="KW-1185">Reference proteome</keyword>
<gene>
    <name evidence="2" type="ORF">SAMN03080602_02738</name>
</gene>
<accession>A0A1X7KBV1</accession>
<name>A0A1X7KBV1_9FLAO</name>
<feature type="chain" id="PRO_5013231100" description="DUF5012 domain-containing protein" evidence="1">
    <location>
        <begin position="28"/>
        <end position="252"/>
    </location>
</feature>
<protein>
    <recommendedName>
        <fullName evidence="4">DUF5012 domain-containing protein</fullName>
    </recommendedName>
</protein>
<evidence type="ECO:0008006" key="4">
    <source>
        <dbReference type="Google" id="ProtNLM"/>
    </source>
</evidence>
<dbReference type="RefSeq" id="WP_085499491.1">
    <property type="nucleotide sequence ID" value="NZ_FXAO01000005.1"/>
</dbReference>
<keyword evidence="1" id="KW-0732">Signal</keyword>
<evidence type="ECO:0000313" key="3">
    <source>
        <dbReference type="Proteomes" id="UP000193420"/>
    </source>
</evidence>
<reference evidence="3" key="1">
    <citation type="submission" date="2017-04" db="EMBL/GenBank/DDBJ databases">
        <authorList>
            <person name="Varghese N."/>
            <person name="Submissions S."/>
        </authorList>
    </citation>
    <scope>NUCLEOTIDE SEQUENCE [LARGE SCALE GENOMIC DNA]</scope>
    <source>
        <strain evidence="3">DSM 19835</strain>
    </source>
</reference>
<dbReference type="Proteomes" id="UP000193420">
    <property type="component" value="Unassembled WGS sequence"/>
</dbReference>
<dbReference type="OrthoDB" id="1423116at2"/>
<proteinExistence type="predicted"/>